<comment type="subcellular location">
    <subcellularLocation>
        <location evidence="1">Cell membrane</location>
        <topology evidence="1">Multi-pass membrane protein</topology>
    </subcellularLocation>
</comment>
<accession>A0A9D1V4I4</accession>
<dbReference type="PANTHER" id="PTHR43549:SF2">
    <property type="entry name" value="MULTIDRUG RESISTANCE PROTEIN NORM-RELATED"/>
    <property type="match status" value="1"/>
</dbReference>
<name>A0A9D1V4I4_9FIRM</name>
<keyword evidence="3" id="KW-1003">Cell membrane</keyword>
<protein>
    <submittedName>
        <fullName evidence="8">MATE family efflux transporter</fullName>
    </submittedName>
</protein>
<feature type="transmembrane region" description="Helical" evidence="7">
    <location>
        <begin position="133"/>
        <end position="151"/>
    </location>
</feature>
<comment type="caution">
    <text evidence="8">The sequence shown here is derived from an EMBL/GenBank/DDBJ whole genome shotgun (WGS) entry which is preliminary data.</text>
</comment>
<feature type="transmembrane region" description="Helical" evidence="7">
    <location>
        <begin position="172"/>
        <end position="189"/>
    </location>
</feature>
<feature type="transmembrane region" description="Helical" evidence="7">
    <location>
        <begin position="286"/>
        <end position="307"/>
    </location>
</feature>
<keyword evidence="6 7" id="KW-0472">Membrane</keyword>
<dbReference type="InterPro" id="IPR048279">
    <property type="entry name" value="MdtK-like"/>
</dbReference>
<evidence type="ECO:0000256" key="3">
    <source>
        <dbReference type="ARBA" id="ARBA00022475"/>
    </source>
</evidence>
<dbReference type="Proteomes" id="UP000824193">
    <property type="component" value="Unassembled WGS sequence"/>
</dbReference>
<evidence type="ECO:0000256" key="1">
    <source>
        <dbReference type="ARBA" id="ARBA00004651"/>
    </source>
</evidence>
<keyword evidence="2" id="KW-0813">Transport</keyword>
<organism evidence="8 9">
    <name type="scientific">Candidatus Allofournierella pullicola</name>
    <dbReference type="NCBI Taxonomy" id="2838596"/>
    <lineage>
        <taxon>Bacteria</taxon>
        <taxon>Bacillati</taxon>
        <taxon>Bacillota</taxon>
        <taxon>Clostridia</taxon>
        <taxon>Eubacteriales</taxon>
        <taxon>Oscillospiraceae</taxon>
        <taxon>Allofournierella</taxon>
    </lineage>
</organism>
<evidence type="ECO:0000256" key="4">
    <source>
        <dbReference type="ARBA" id="ARBA00022692"/>
    </source>
</evidence>
<dbReference type="CDD" id="cd13144">
    <property type="entry name" value="MATE_like_4"/>
    <property type="match status" value="1"/>
</dbReference>
<feature type="transmembrane region" description="Helical" evidence="7">
    <location>
        <begin position="358"/>
        <end position="380"/>
    </location>
</feature>
<dbReference type="AlphaFoldDB" id="A0A9D1V4I4"/>
<dbReference type="GO" id="GO:0005886">
    <property type="term" value="C:plasma membrane"/>
    <property type="evidence" value="ECO:0007669"/>
    <property type="project" value="UniProtKB-SubCell"/>
</dbReference>
<evidence type="ECO:0000256" key="7">
    <source>
        <dbReference type="SAM" id="Phobius"/>
    </source>
</evidence>
<feature type="transmembrane region" description="Helical" evidence="7">
    <location>
        <begin position="55"/>
        <end position="76"/>
    </location>
</feature>
<reference evidence="8" key="2">
    <citation type="submission" date="2021-04" db="EMBL/GenBank/DDBJ databases">
        <authorList>
            <person name="Gilroy R."/>
        </authorList>
    </citation>
    <scope>NUCLEOTIDE SEQUENCE</scope>
    <source>
        <strain evidence="8">2239</strain>
    </source>
</reference>
<feature type="transmembrane region" description="Helical" evidence="7">
    <location>
        <begin position="97"/>
        <end position="121"/>
    </location>
</feature>
<feature type="transmembrane region" description="Helical" evidence="7">
    <location>
        <begin position="195"/>
        <end position="219"/>
    </location>
</feature>
<dbReference type="GO" id="GO:0015297">
    <property type="term" value="F:antiporter activity"/>
    <property type="evidence" value="ECO:0007669"/>
    <property type="project" value="InterPro"/>
</dbReference>
<evidence type="ECO:0000256" key="6">
    <source>
        <dbReference type="ARBA" id="ARBA00023136"/>
    </source>
</evidence>
<dbReference type="PIRSF" id="PIRSF006603">
    <property type="entry name" value="DinF"/>
    <property type="match status" value="1"/>
</dbReference>
<sequence length="453" mass="49598">MKENIMGTKPVAPLLLSMAFPIMISMLVQALYNIVDSIFVARLSDAALAAVSFAYPVQMLTIAVAVGTSVGVNALLSRRLGEGNREAADKVAHNGMLLMFFSWLAFAVFGLFCSELFFSFFTQNPAIAADGAAYLRVCLVFSLGMFFQICLERLIQVTGRTVFQMLSQMSGAIVNIILDPILIFGLLGAPRLGVLGAAVATVIGQWFGCCVCFILNLKFNNEVRLHWKKLRFDGPTVAGIYDVGLPSIIMQSISSVMNFGMNKILIGFSETAVSVLGVYFKLQSFVFMPGFGLTNALVPIVGYNYGARRKERILSAIKVCMVAMFCVMAVGTIIFQLFPGQLLAMFSEGGDLGHIGQPALRIISLSFLFAGVDIVFSSLFQAVGEGLLSLLMSAFRQLVLLLPVAWLLSLTGNLDAVWYSFFIAEVCALVLATFFFRRTYKNKIQRLETIEFK</sequence>
<gene>
    <name evidence="8" type="ORF">H9865_06945</name>
</gene>
<feature type="transmembrane region" description="Helical" evidence="7">
    <location>
        <begin position="416"/>
        <end position="436"/>
    </location>
</feature>
<reference evidence="8" key="1">
    <citation type="journal article" date="2021" name="PeerJ">
        <title>Extensive microbial diversity within the chicken gut microbiome revealed by metagenomics and culture.</title>
        <authorList>
            <person name="Gilroy R."/>
            <person name="Ravi A."/>
            <person name="Getino M."/>
            <person name="Pursley I."/>
            <person name="Horton D.L."/>
            <person name="Alikhan N.F."/>
            <person name="Baker D."/>
            <person name="Gharbi K."/>
            <person name="Hall N."/>
            <person name="Watson M."/>
            <person name="Adriaenssens E.M."/>
            <person name="Foster-Nyarko E."/>
            <person name="Jarju S."/>
            <person name="Secka A."/>
            <person name="Antonio M."/>
            <person name="Oren A."/>
            <person name="Chaudhuri R.R."/>
            <person name="La Ragione R."/>
            <person name="Hildebrand F."/>
            <person name="Pallen M.J."/>
        </authorList>
    </citation>
    <scope>NUCLEOTIDE SEQUENCE</scope>
    <source>
        <strain evidence="8">2239</strain>
    </source>
</reference>
<feature type="transmembrane region" description="Helical" evidence="7">
    <location>
        <begin position="12"/>
        <end position="35"/>
    </location>
</feature>
<proteinExistence type="predicted"/>
<feature type="transmembrane region" description="Helical" evidence="7">
    <location>
        <begin position="319"/>
        <end position="338"/>
    </location>
</feature>
<dbReference type="InterPro" id="IPR002528">
    <property type="entry name" value="MATE_fam"/>
</dbReference>
<dbReference type="Pfam" id="PF01554">
    <property type="entry name" value="MatE"/>
    <property type="match status" value="2"/>
</dbReference>
<keyword evidence="5 7" id="KW-1133">Transmembrane helix</keyword>
<evidence type="ECO:0000313" key="9">
    <source>
        <dbReference type="Proteomes" id="UP000824193"/>
    </source>
</evidence>
<evidence type="ECO:0000313" key="8">
    <source>
        <dbReference type="EMBL" id="HIX05823.1"/>
    </source>
</evidence>
<dbReference type="GO" id="GO:0042910">
    <property type="term" value="F:xenobiotic transmembrane transporter activity"/>
    <property type="evidence" value="ECO:0007669"/>
    <property type="project" value="InterPro"/>
</dbReference>
<dbReference type="InterPro" id="IPR052031">
    <property type="entry name" value="Membrane_Transporter-Flippase"/>
</dbReference>
<evidence type="ECO:0000256" key="2">
    <source>
        <dbReference type="ARBA" id="ARBA00022448"/>
    </source>
</evidence>
<dbReference type="PANTHER" id="PTHR43549">
    <property type="entry name" value="MULTIDRUG RESISTANCE PROTEIN YPNP-RELATED"/>
    <property type="match status" value="1"/>
</dbReference>
<dbReference type="NCBIfam" id="TIGR00797">
    <property type="entry name" value="matE"/>
    <property type="match status" value="1"/>
</dbReference>
<evidence type="ECO:0000256" key="5">
    <source>
        <dbReference type="ARBA" id="ARBA00022989"/>
    </source>
</evidence>
<feature type="transmembrane region" description="Helical" evidence="7">
    <location>
        <begin position="387"/>
        <end position="410"/>
    </location>
</feature>
<keyword evidence="4 7" id="KW-0812">Transmembrane</keyword>
<dbReference type="EMBL" id="DXFW01000020">
    <property type="protein sequence ID" value="HIX05823.1"/>
    <property type="molecule type" value="Genomic_DNA"/>
</dbReference>